<dbReference type="VEuPathDB" id="FungiDB:PC110_g15724"/>
<reference evidence="5" key="1">
    <citation type="submission" date="2021-01" db="EMBL/GenBank/DDBJ databases">
        <title>Phytophthora aleatoria, a newly-described species from Pinus radiata is distinct from Phytophthora cactorum isolates based on comparative genomics.</title>
        <authorList>
            <person name="Mcdougal R."/>
            <person name="Panda P."/>
            <person name="Williams N."/>
            <person name="Studholme D.J."/>
        </authorList>
    </citation>
    <scope>NUCLEOTIDE SEQUENCE</scope>
    <source>
        <strain evidence="5">NZFS 3830</strain>
    </source>
</reference>
<dbReference type="EMBL" id="JAENGZ010002308">
    <property type="protein sequence ID" value="KAG6944160.1"/>
    <property type="molecule type" value="Genomic_DNA"/>
</dbReference>
<proteinExistence type="predicted"/>
<dbReference type="GO" id="GO:0005886">
    <property type="term" value="C:plasma membrane"/>
    <property type="evidence" value="ECO:0007669"/>
    <property type="project" value="TreeGrafter"/>
</dbReference>
<evidence type="ECO:0000256" key="4">
    <source>
        <dbReference type="ARBA" id="ARBA00023316"/>
    </source>
</evidence>
<comment type="caution">
    <text evidence="5">The sequence shown here is derived from an EMBL/GenBank/DDBJ whole genome shotgun (WGS) entry which is preliminary data.</text>
</comment>
<dbReference type="AlphaFoldDB" id="A0A8T1TQX6"/>
<dbReference type="GO" id="GO:0006078">
    <property type="term" value="P:(1-&gt;6)-beta-D-glucan biosynthetic process"/>
    <property type="evidence" value="ECO:0007669"/>
    <property type="project" value="TreeGrafter"/>
</dbReference>
<evidence type="ECO:0000256" key="1">
    <source>
        <dbReference type="ARBA" id="ARBA00004370"/>
    </source>
</evidence>
<comment type="subcellular location">
    <subcellularLocation>
        <location evidence="1">Membrane</location>
    </subcellularLocation>
</comment>
<keyword evidence="3" id="KW-0325">Glycoprotein</keyword>
<keyword evidence="4" id="KW-0961">Cell wall biogenesis/degradation</keyword>
<dbReference type="OrthoDB" id="412647at2759"/>
<dbReference type="GO" id="GO:0015926">
    <property type="term" value="F:glucosidase activity"/>
    <property type="evidence" value="ECO:0007669"/>
    <property type="project" value="TreeGrafter"/>
</dbReference>
<keyword evidence="2" id="KW-0472">Membrane</keyword>
<evidence type="ECO:0000256" key="2">
    <source>
        <dbReference type="ARBA" id="ARBA00023136"/>
    </source>
</evidence>
<organism evidence="5 6">
    <name type="scientific">Phytophthora cactorum</name>
    <dbReference type="NCBI Taxonomy" id="29920"/>
    <lineage>
        <taxon>Eukaryota</taxon>
        <taxon>Sar</taxon>
        <taxon>Stramenopiles</taxon>
        <taxon>Oomycota</taxon>
        <taxon>Peronosporomycetes</taxon>
        <taxon>Peronosporales</taxon>
        <taxon>Peronosporaceae</taxon>
        <taxon>Phytophthora</taxon>
    </lineage>
</organism>
<dbReference type="GO" id="GO:0005789">
    <property type="term" value="C:endoplasmic reticulum membrane"/>
    <property type="evidence" value="ECO:0007669"/>
    <property type="project" value="TreeGrafter"/>
</dbReference>
<dbReference type="PANTHER" id="PTHR31361:SF1">
    <property type="entry name" value="BETA-GLUCAN SYNTHESIS-ASSOCIATED PROTEIN KRE6-RELATED"/>
    <property type="match status" value="1"/>
</dbReference>
<sequence length="144" mass="16133">MSDEFNAEGRRFAPGGDHLWLSMDKADGVNSALEIYMHNMISTECSGYEYVTFYYYAGIVQSWSKLCGMIESGLRRASTAGMRQFSYNECYKSIFYSQNQWICACDDNTGHGLNANQGRGALEINFLEGSAISSSVQVMLEDLH</sequence>
<gene>
    <name evidence="5" type="ORF">JG687_00018009</name>
</gene>
<protein>
    <submittedName>
        <fullName evidence="5">Uncharacterized protein</fullName>
    </submittedName>
</protein>
<name>A0A8T1TQX6_9STRA</name>
<dbReference type="InterPro" id="IPR005629">
    <property type="entry name" value="Skn1/Kre6/Sbg1"/>
</dbReference>
<dbReference type="GO" id="GO:0071555">
    <property type="term" value="P:cell wall organization"/>
    <property type="evidence" value="ECO:0007669"/>
    <property type="project" value="UniProtKB-KW"/>
</dbReference>
<dbReference type="PANTHER" id="PTHR31361">
    <property type="entry name" value="BETA-GLUCAN SYNTHESIS-ASSOCIATED PROTEIN KRE6-RELATED"/>
    <property type="match status" value="1"/>
</dbReference>
<evidence type="ECO:0000313" key="5">
    <source>
        <dbReference type="EMBL" id="KAG6944160.1"/>
    </source>
</evidence>
<evidence type="ECO:0000313" key="6">
    <source>
        <dbReference type="Proteomes" id="UP000688947"/>
    </source>
</evidence>
<accession>A0A8T1TQX6</accession>
<evidence type="ECO:0000256" key="3">
    <source>
        <dbReference type="ARBA" id="ARBA00023180"/>
    </source>
</evidence>
<dbReference type="Pfam" id="PF03935">
    <property type="entry name" value="SKN1_KRE6_Sbg1"/>
    <property type="match status" value="1"/>
</dbReference>
<dbReference type="Proteomes" id="UP000688947">
    <property type="component" value="Unassembled WGS sequence"/>
</dbReference>